<dbReference type="Proteomes" id="UP001622496">
    <property type="component" value="Chromosome"/>
</dbReference>
<name>A0ABZ1KA51_9ACTN</name>
<gene>
    <name evidence="1" type="ORF">OG560_29455</name>
</gene>
<organism evidence="1 2">
    <name type="scientific">[Kitasatospora] papulosa</name>
    <dbReference type="NCBI Taxonomy" id="1464011"/>
    <lineage>
        <taxon>Bacteria</taxon>
        <taxon>Bacillati</taxon>
        <taxon>Actinomycetota</taxon>
        <taxon>Actinomycetes</taxon>
        <taxon>Kitasatosporales</taxon>
        <taxon>Streptomycetaceae</taxon>
        <taxon>Streptomyces</taxon>
    </lineage>
</organism>
<sequence length="102" mass="11223">MTAFTATFFLGTKTHVRGNASVNPVLYVEPDGEHRPGYITFQLDSKLSIDEQLKVAARFATAVAAWRDEIALRADQQRTATDELEAARAEIARLKAKAGEES</sequence>
<evidence type="ECO:0000313" key="2">
    <source>
        <dbReference type="Proteomes" id="UP001622496"/>
    </source>
</evidence>
<proteinExistence type="predicted"/>
<reference evidence="1 2" key="1">
    <citation type="submission" date="2022-10" db="EMBL/GenBank/DDBJ databases">
        <title>The complete genomes of actinobacterial strains from the NBC collection.</title>
        <authorList>
            <person name="Joergensen T.S."/>
            <person name="Alvarez Arevalo M."/>
            <person name="Sterndorff E.B."/>
            <person name="Faurdal D."/>
            <person name="Vuksanovic O."/>
            <person name="Mourched A.-S."/>
            <person name="Charusanti P."/>
            <person name="Shaw S."/>
            <person name="Blin K."/>
            <person name="Weber T."/>
        </authorList>
    </citation>
    <scope>NUCLEOTIDE SEQUENCE [LARGE SCALE GENOMIC DNA]</scope>
    <source>
        <strain evidence="1 2">NBC_00185</strain>
    </source>
</reference>
<protein>
    <submittedName>
        <fullName evidence="1">Uncharacterized protein</fullName>
    </submittedName>
</protein>
<dbReference type="EMBL" id="CP108135">
    <property type="protein sequence ID" value="WTP69325.1"/>
    <property type="molecule type" value="Genomic_DNA"/>
</dbReference>
<evidence type="ECO:0000313" key="1">
    <source>
        <dbReference type="EMBL" id="WTP69325.1"/>
    </source>
</evidence>
<accession>A0ABZ1KA51</accession>
<dbReference type="RefSeq" id="WP_406188937.1">
    <property type="nucleotide sequence ID" value="NZ_CP108135.1"/>
</dbReference>
<keyword evidence="2" id="KW-1185">Reference proteome</keyword>